<name>A0A9X1QL62_9BACT</name>
<protein>
    <submittedName>
        <fullName evidence="1">Uncharacterized protein</fullName>
    </submittedName>
</protein>
<dbReference type="Proteomes" id="UP001139411">
    <property type="component" value="Unassembled WGS sequence"/>
</dbReference>
<proteinExistence type="predicted"/>
<gene>
    <name evidence="1" type="ORF">L0661_25400</name>
</gene>
<accession>A0A9X1QL62</accession>
<evidence type="ECO:0000313" key="2">
    <source>
        <dbReference type="Proteomes" id="UP001139411"/>
    </source>
</evidence>
<dbReference type="EMBL" id="JAKFFV010000026">
    <property type="protein sequence ID" value="MCF2501679.1"/>
    <property type="molecule type" value="Genomic_DNA"/>
</dbReference>
<comment type="caution">
    <text evidence="1">The sequence shown here is derived from an EMBL/GenBank/DDBJ whole genome shotgun (WGS) entry which is preliminary data.</text>
</comment>
<sequence>MMYQIKDRFEIKKWMKTQDVYEAHPALFRKMGQAVERDYGLDVTPTYCFRAIEIFVAGMHVDSIVQ</sequence>
<organism evidence="1 2">
    <name type="scientific">Dyadobacter chenhuakuii</name>
    <dbReference type="NCBI Taxonomy" id="2909339"/>
    <lineage>
        <taxon>Bacteria</taxon>
        <taxon>Pseudomonadati</taxon>
        <taxon>Bacteroidota</taxon>
        <taxon>Cytophagia</taxon>
        <taxon>Cytophagales</taxon>
        <taxon>Spirosomataceae</taxon>
        <taxon>Dyadobacter</taxon>
    </lineage>
</organism>
<dbReference type="RefSeq" id="WP_235179778.1">
    <property type="nucleotide sequence ID" value="NZ_JAKFFV010000026.1"/>
</dbReference>
<reference evidence="1" key="1">
    <citation type="submission" date="2022-01" db="EMBL/GenBank/DDBJ databases">
        <title>Novel species in genus Dyadobacter.</title>
        <authorList>
            <person name="Ma C."/>
        </authorList>
    </citation>
    <scope>NUCLEOTIDE SEQUENCE</scope>
    <source>
        <strain evidence="1">CY357</strain>
    </source>
</reference>
<dbReference type="AlphaFoldDB" id="A0A9X1QL62"/>
<evidence type="ECO:0000313" key="1">
    <source>
        <dbReference type="EMBL" id="MCF2501679.1"/>
    </source>
</evidence>